<dbReference type="InterPro" id="IPR014729">
    <property type="entry name" value="Rossmann-like_a/b/a_fold"/>
</dbReference>
<dbReference type="EMBL" id="CP093313">
    <property type="protein sequence ID" value="UWZ82499.1"/>
    <property type="molecule type" value="Genomic_DNA"/>
</dbReference>
<dbReference type="RefSeq" id="WP_260791683.1">
    <property type="nucleotide sequence ID" value="NZ_CP093313.1"/>
</dbReference>
<dbReference type="KEGG" id="orp:MOP44_18205"/>
<organism evidence="3 4">
    <name type="scientific">Occallatibacter riparius</name>
    <dbReference type="NCBI Taxonomy" id="1002689"/>
    <lineage>
        <taxon>Bacteria</taxon>
        <taxon>Pseudomonadati</taxon>
        <taxon>Acidobacteriota</taxon>
        <taxon>Terriglobia</taxon>
        <taxon>Terriglobales</taxon>
        <taxon>Acidobacteriaceae</taxon>
        <taxon>Occallatibacter</taxon>
    </lineage>
</organism>
<evidence type="ECO:0000256" key="1">
    <source>
        <dbReference type="ARBA" id="ARBA00022982"/>
    </source>
</evidence>
<keyword evidence="1" id="KW-0813">Transport</keyword>
<keyword evidence="4" id="KW-1185">Reference proteome</keyword>
<keyword evidence="1" id="KW-0249">Electron transport</keyword>
<sequence length="270" mass="28442">MPNALHIIVCAGIVPDPLQTLEPVTNPTGPGLKNEMVLPSVLDPWAASALYEAANLVAKNPGSKLWLVSLGPKAKLQQVMMTIAQKVAFELVPIDGPLGGFADAHATAAALADAITAIQGLDRDKLLLFGGWESATRGAGITLQLVGERLGITDQFQGVDQIDLHDDGSFEVLERVEGGKHQASVCAGAPAVLGWATGNLPEPRNNPQIGMVNMRTVMPALQKAKPAALAPNGLKYVSVSLPKQQRDTRVVKDMNSDEIAAEVVAWIGAE</sequence>
<gene>
    <name evidence="3" type="ORF">MOP44_18205</name>
</gene>
<dbReference type="InterPro" id="IPR014730">
    <property type="entry name" value="ETF_a/b_N"/>
</dbReference>
<feature type="domain" description="Electron transfer flavoprotein alpha/beta-subunit N-terminal" evidence="2">
    <location>
        <begin position="40"/>
        <end position="202"/>
    </location>
</feature>
<reference evidence="3" key="1">
    <citation type="submission" date="2021-04" db="EMBL/GenBank/DDBJ databases">
        <title>Phylogenetic analysis of Acidobacteriaceae.</title>
        <authorList>
            <person name="Qiu L."/>
            <person name="Zhang Q."/>
        </authorList>
    </citation>
    <scope>NUCLEOTIDE SEQUENCE</scope>
    <source>
        <strain evidence="3">DSM 25168</strain>
    </source>
</reference>
<proteinExistence type="predicted"/>
<evidence type="ECO:0000313" key="3">
    <source>
        <dbReference type="EMBL" id="UWZ82499.1"/>
    </source>
</evidence>
<protein>
    <recommendedName>
        <fullName evidence="2">Electron transfer flavoprotein alpha/beta-subunit N-terminal domain-containing protein</fullName>
    </recommendedName>
</protein>
<evidence type="ECO:0000259" key="2">
    <source>
        <dbReference type="Pfam" id="PF01012"/>
    </source>
</evidence>
<name>A0A9J7BJ17_9BACT</name>
<dbReference type="SUPFAM" id="SSF52402">
    <property type="entry name" value="Adenine nucleotide alpha hydrolases-like"/>
    <property type="match status" value="1"/>
</dbReference>
<dbReference type="Pfam" id="PF01012">
    <property type="entry name" value="ETF"/>
    <property type="match status" value="1"/>
</dbReference>
<dbReference type="AlphaFoldDB" id="A0A9J7BJ17"/>
<dbReference type="Proteomes" id="UP001059380">
    <property type="component" value="Chromosome"/>
</dbReference>
<dbReference type="Gene3D" id="3.40.50.620">
    <property type="entry name" value="HUPs"/>
    <property type="match status" value="1"/>
</dbReference>
<accession>A0A9J7BJ17</accession>
<evidence type="ECO:0000313" key="4">
    <source>
        <dbReference type="Proteomes" id="UP001059380"/>
    </source>
</evidence>